<name>A0AAD5SRU0_9FUNG</name>
<reference evidence="1" key="1">
    <citation type="submission" date="2020-05" db="EMBL/GenBank/DDBJ databases">
        <title>Phylogenomic resolution of chytrid fungi.</title>
        <authorList>
            <person name="Stajich J.E."/>
            <person name="Amses K."/>
            <person name="Simmons R."/>
            <person name="Seto K."/>
            <person name="Myers J."/>
            <person name="Bonds A."/>
            <person name="Quandt C.A."/>
            <person name="Barry K."/>
            <person name="Liu P."/>
            <person name="Grigoriev I."/>
            <person name="Longcore J.E."/>
            <person name="James T.Y."/>
        </authorList>
    </citation>
    <scope>NUCLEOTIDE SEQUENCE</scope>
    <source>
        <strain evidence="1">JEL0513</strain>
    </source>
</reference>
<keyword evidence="2" id="KW-1185">Reference proteome</keyword>
<accession>A0AAD5SRU0</accession>
<dbReference type="EMBL" id="JADGJH010003446">
    <property type="protein sequence ID" value="KAJ3090887.1"/>
    <property type="molecule type" value="Genomic_DNA"/>
</dbReference>
<evidence type="ECO:0000313" key="1">
    <source>
        <dbReference type="EMBL" id="KAJ3090887.1"/>
    </source>
</evidence>
<dbReference type="Proteomes" id="UP001211907">
    <property type="component" value="Unassembled WGS sequence"/>
</dbReference>
<proteinExistence type="predicted"/>
<comment type="caution">
    <text evidence="1">The sequence shown here is derived from an EMBL/GenBank/DDBJ whole genome shotgun (WGS) entry which is preliminary data.</text>
</comment>
<organism evidence="1 2">
    <name type="scientific">Physocladia obscura</name>
    <dbReference type="NCBI Taxonomy" id="109957"/>
    <lineage>
        <taxon>Eukaryota</taxon>
        <taxon>Fungi</taxon>
        <taxon>Fungi incertae sedis</taxon>
        <taxon>Chytridiomycota</taxon>
        <taxon>Chytridiomycota incertae sedis</taxon>
        <taxon>Chytridiomycetes</taxon>
        <taxon>Chytridiales</taxon>
        <taxon>Chytriomycetaceae</taxon>
        <taxon>Physocladia</taxon>
    </lineage>
</organism>
<evidence type="ECO:0000313" key="2">
    <source>
        <dbReference type="Proteomes" id="UP001211907"/>
    </source>
</evidence>
<gene>
    <name evidence="1" type="ORF">HK100_007328</name>
</gene>
<sequence length="170" mass="19061">MPKTFAALSAIAIVDGIDAIDEDPASAEYWRKLIRGETVDVNASDVGIGCDDEYLDVAVRAAVRAAAWPPISIKVVYRLQNIFELQIRTLQPNKHPKVGSASSHWRKGKWSHNSAMHVVEHTDYQFWCEYISISRFARRLLTSVVSSVAPPFDFPGLFSHFFADVKIAKQ</sequence>
<dbReference type="AlphaFoldDB" id="A0AAD5SRU0"/>
<protein>
    <submittedName>
        <fullName evidence="1">Uncharacterized protein</fullName>
    </submittedName>
</protein>